<reference evidence="3" key="1">
    <citation type="journal article" date="2016" name="Front. Microbiol.">
        <title>Genome Sequence of the Piezophilic, Mesophilic Sulfate-Reducing Bacterium Desulfovibrio indicus J2T.</title>
        <authorList>
            <person name="Cao J."/>
            <person name="Maignien L."/>
            <person name="Shao Z."/>
            <person name="Alain K."/>
            <person name="Jebbar M."/>
        </authorList>
    </citation>
    <scope>NUCLEOTIDE SEQUENCE</scope>
    <source>
        <strain evidence="3">JCM 32048</strain>
    </source>
</reference>
<dbReference type="Proteomes" id="UP001055286">
    <property type="component" value="Unassembled WGS sequence"/>
</dbReference>
<comment type="caution">
    <text evidence="3">The sequence shown here is derived from an EMBL/GenBank/DDBJ whole genome shotgun (WGS) entry which is preliminary data.</text>
</comment>
<accession>A0AA37M6G2</accession>
<name>A0AA37M6G2_9HYPH</name>
<sequence length="286" mass="31409">MRWQAIYDEVRHRHASGEPLLGIAHAMGLARATVRKYATAETFPARLPHGAGPSLLDPHVVYLAGRIDEGRENAMALWREIRERGYPGTSRQVHRFVAERRTRPVRSGCKPRYAKDSASKPRVSEAPLPPARQLAWLLVQPTSVLDEGEAAVVSHVEQDDTAWTVMDLARRFTALVLAAGKGKTAADDQNADPAADIAAWITQARTCDAPAIATFASGVDAVIAAVWDALTEPWSSGQAEGQVNRLKLIKRQCYGRAGLELLKRRMVLAARSTQNEHEPFLLSLRG</sequence>
<dbReference type="InterPro" id="IPR002560">
    <property type="entry name" value="Transposase_DDE"/>
</dbReference>
<organism evidence="3 4">
    <name type="scientific">Methylobacterium frigidaeris</name>
    <dbReference type="NCBI Taxonomy" id="2038277"/>
    <lineage>
        <taxon>Bacteria</taxon>
        <taxon>Pseudomonadati</taxon>
        <taxon>Pseudomonadota</taxon>
        <taxon>Alphaproteobacteria</taxon>
        <taxon>Hyphomicrobiales</taxon>
        <taxon>Methylobacteriaceae</taxon>
        <taxon>Methylobacterium</taxon>
    </lineage>
</organism>
<dbReference type="AlphaFoldDB" id="A0AA37M6G2"/>
<dbReference type="InterPro" id="IPR047951">
    <property type="entry name" value="Transpos_ISL3"/>
</dbReference>
<evidence type="ECO:0000313" key="3">
    <source>
        <dbReference type="EMBL" id="GJD63999.1"/>
    </source>
</evidence>
<keyword evidence="4" id="KW-1185">Reference proteome</keyword>
<dbReference type="Pfam" id="PF01610">
    <property type="entry name" value="DDE_Tnp_ISL3"/>
    <property type="match status" value="1"/>
</dbReference>
<evidence type="ECO:0000259" key="2">
    <source>
        <dbReference type="Pfam" id="PF01610"/>
    </source>
</evidence>
<dbReference type="EMBL" id="BPQJ01000021">
    <property type="protein sequence ID" value="GJD63999.1"/>
    <property type="molecule type" value="Genomic_DNA"/>
</dbReference>
<evidence type="ECO:0000313" key="4">
    <source>
        <dbReference type="Proteomes" id="UP001055286"/>
    </source>
</evidence>
<gene>
    <name evidence="3" type="ORF">MPEAHAMD_4173</name>
</gene>
<feature type="region of interest" description="Disordered" evidence="1">
    <location>
        <begin position="107"/>
        <end position="126"/>
    </location>
</feature>
<feature type="compositionally biased region" description="Basic and acidic residues" evidence="1">
    <location>
        <begin position="113"/>
        <end position="123"/>
    </location>
</feature>
<proteinExistence type="predicted"/>
<reference evidence="3" key="2">
    <citation type="submission" date="2021-08" db="EMBL/GenBank/DDBJ databases">
        <authorList>
            <person name="Tani A."/>
            <person name="Ola A."/>
            <person name="Ogura Y."/>
            <person name="Katsura K."/>
            <person name="Hayashi T."/>
        </authorList>
    </citation>
    <scope>NUCLEOTIDE SEQUENCE</scope>
    <source>
        <strain evidence="3">JCM 32048</strain>
    </source>
</reference>
<evidence type="ECO:0000256" key="1">
    <source>
        <dbReference type="SAM" id="MobiDB-lite"/>
    </source>
</evidence>
<protein>
    <submittedName>
        <fullName evidence="3">ISL3 family transposase ISMno5</fullName>
    </submittedName>
</protein>
<dbReference type="PANTHER" id="PTHR33498:SF1">
    <property type="entry name" value="TRANSPOSASE FOR INSERTION SEQUENCE ELEMENT IS1557"/>
    <property type="match status" value="1"/>
</dbReference>
<feature type="domain" description="Transposase IS204/IS1001/IS1096/IS1165 DDE" evidence="2">
    <location>
        <begin position="192"/>
        <end position="263"/>
    </location>
</feature>
<dbReference type="PANTHER" id="PTHR33498">
    <property type="entry name" value="TRANSPOSASE FOR INSERTION SEQUENCE ELEMENT IS1557"/>
    <property type="match status" value="1"/>
</dbReference>